<dbReference type="STRING" id="44689.Q54JD8"/>
<dbReference type="RefSeq" id="XP_636912.1">
    <property type="nucleotide sequence ID" value="XM_631820.1"/>
</dbReference>
<dbReference type="InParanoid" id="Q54JD8"/>
<protein>
    <submittedName>
        <fullName evidence="2">Protein phosphatase 2C-related protein</fullName>
    </submittedName>
</protein>
<evidence type="ECO:0000313" key="2">
    <source>
        <dbReference type="EMBL" id="EAL63398.1"/>
    </source>
</evidence>
<dbReference type="InterPro" id="IPR001932">
    <property type="entry name" value="PPM-type_phosphatase-like_dom"/>
</dbReference>
<evidence type="ECO:0000259" key="1">
    <source>
        <dbReference type="PROSITE" id="PS51746"/>
    </source>
</evidence>
<dbReference type="GeneID" id="8626467"/>
<feature type="domain" description="PPM-type phosphatase" evidence="1">
    <location>
        <begin position="159"/>
        <end position="388"/>
    </location>
</feature>
<sequence length="393" mass="44449">MSINQNGIYLQPQQNIISASNGMNPTQITIPTQLTPSISSLSQQYQQYQLQQLQQQQQQQNIQPNQQQTINIESPINCNLKLNNQNLEKITTFEQFQQLDVVQQSQLFYQLHESFLNLSSHDGKQIGRLKIKQTSIDVINLEIESNPNYEIIVQNSTKKFYFKGMINSVGKQQGICEDSHFLSKDFTTIGVADGVGSWRSVGIDPGEYSRFLMSFIYGQSLTTPYLKPYELIESAYRESVNIPGSSTICILKIIGSKVYSGLVGDSSFIQIRKDQIYFRSNEQTHKPNFPYQLGQNSVDKPSSGVYMEHPIQENDIFVIGTDGFFDNIFDQEIVKAIKEVNSIESFFKCLMELAKSKSQDPEAQTPIGQRNGKIGGKNDDITVGCFVISKLNK</sequence>
<evidence type="ECO:0000313" key="3">
    <source>
        <dbReference type="Proteomes" id="UP000002195"/>
    </source>
</evidence>
<dbReference type="InterPro" id="IPR036457">
    <property type="entry name" value="PPM-type-like_dom_sf"/>
</dbReference>
<dbReference type="GO" id="GO:0004722">
    <property type="term" value="F:protein serine/threonine phosphatase activity"/>
    <property type="evidence" value="ECO:0000318"/>
    <property type="project" value="GO_Central"/>
</dbReference>
<dbReference type="SMART" id="SM00332">
    <property type="entry name" value="PP2Cc"/>
    <property type="match status" value="1"/>
</dbReference>
<dbReference type="PANTHER" id="PTHR12320">
    <property type="entry name" value="PROTEIN PHOSPHATASE 2C"/>
    <property type="match status" value="1"/>
</dbReference>
<dbReference type="OMA" id="LKKEDCY"/>
<dbReference type="HOGENOM" id="CLU_702896_0_0_1"/>
<dbReference type="Gene3D" id="3.60.40.10">
    <property type="entry name" value="PPM-type phosphatase domain"/>
    <property type="match status" value="1"/>
</dbReference>
<dbReference type="VEuPathDB" id="AmoebaDB:DDB_G0288107"/>
<dbReference type="dictyBase" id="DDB_G0288107"/>
<dbReference type="EMBL" id="AAFI02000109">
    <property type="protein sequence ID" value="EAL63398.1"/>
    <property type="molecule type" value="Genomic_DNA"/>
</dbReference>
<dbReference type="PaxDb" id="44689-DDB0304657"/>
<dbReference type="KEGG" id="ddi:DDB_G0288107"/>
<accession>Q54JD8</accession>
<name>Q54JD8_DICDI</name>
<dbReference type="AlphaFoldDB" id="Q54JD8"/>
<dbReference type="FunCoup" id="Q54JD8">
    <property type="interactions" value="157"/>
</dbReference>
<dbReference type="PhylomeDB" id="Q54JD8"/>
<dbReference type="SUPFAM" id="SSF81606">
    <property type="entry name" value="PP2C-like"/>
    <property type="match status" value="1"/>
</dbReference>
<proteinExistence type="predicted"/>
<gene>
    <name evidence="2" type="ORF">DDB_G0288107</name>
</gene>
<dbReference type="eggNOG" id="KOG1379">
    <property type="taxonomic scope" value="Eukaryota"/>
</dbReference>
<keyword evidence="3" id="KW-1185">Reference proteome</keyword>
<dbReference type="Proteomes" id="UP000002195">
    <property type="component" value="Unassembled WGS sequence"/>
</dbReference>
<dbReference type="InterPro" id="IPR039123">
    <property type="entry name" value="PPTC7"/>
</dbReference>
<reference evidence="2 3" key="1">
    <citation type="journal article" date="2005" name="Nature">
        <title>The genome of the social amoeba Dictyostelium discoideum.</title>
        <authorList>
            <consortium name="The Dictyostelium discoideum Sequencing Consortium"/>
            <person name="Eichinger L."/>
            <person name="Pachebat J.A."/>
            <person name="Glockner G."/>
            <person name="Rajandream M.A."/>
            <person name="Sucgang R."/>
            <person name="Berriman M."/>
            <person name="Song J."/>
            <person name="Olsen R."/>
            <person name="Szafranski K."/>
            <person name="Xu Q."/>
            <person name="Tunggal B."/>
            <person name="Kummerfeld S."/>
            <person name="Madera M."/>
            <person name="Konfortov B.A."/>
            <person name="Rivero F."/>
            <person name="Bankier A.T."/>
            <person name="Lehmann R."/>
            <person name="Hamlin N."/>
            <person name="Davies R."/>
            <person name="Gaudet P."/>
            <person name="Fey P."/>
            <person name="Pilcher K."/>
            <person name="Chen G."/>
            <person name="Saunders D."/>
            <person name="Sodergren E."/>
            <person name="Davis P."/>
            <person name="Kerhornou A."/>
            <person name="Nie X."/>
            <person name="Hall N."/>
            <person name="Anjard C."/>
            <person name="Hemphill L."/>
            <person name="Bason N."/>
            <person name="Farbrother P."/>
            <person name="Desany B."/>
            <person name="Just E."/>
            <person name="Morio T."/>
            <person name="Rost R."/>
            <person name="Churcher C."/>
            <person name="Cooper J."/>
            <person name="Haydock S."/>
            <person name="van Driessche N."/>
            <person name="Cronin A."/>
            <person name="Goodhead I."/>
            <person name="Muzny D."/>
            <person name="Mourier T."/>
            <person name="Pain A."/>
            <person name="Lu M."/>
            <person name="Harper D."/>
            <person name="Lindsay R."/>
            <person name="Hauser H."/>
            <person name="James K."/>
            <person name="Quiles M."/>
            <person name="Madan Babu M."/>
            <person name="Saito T."/>
            <person name="Buchrieser C."/>
            <person name="Wardroper A."/>
            <person name="Felder M."/>
            <person name="Thangavelu M."/>
            <person name="Johnson D."/>
            <person name="Knights A."/>
            <person name="Loulseged H."/>
            <person name="Mungall K."/>
            <person name="Oliver K."/>
            <person name="Price C."/>
            <person name="Quail M.A."/>
            <person name="Urushihara H."/>
            <person name="Hernandez J."/>
            <person name="Rabbinowitsch E."/>
            <person name="Steffen D."/>
            <person name="Sanders M."/>
            <person name="Ma J."/>
            <person name="Kohara Y."/>
            <person name="Sharp S."/>
            <person name="Simmonds M."/>
            <person name="Spiegler S."/>
            <person name="Tivey A."/>
            <person name="Sugano S."/>
            <person name="White B."/>
            <person name="Walker D."/>
            <person name="Woodward J."/>
            <person name="Winckler T."/>
            <person name="Tanaka Y."/>
            <person name="Shaulsky G."/>
            <person name="Schleicher M."/>
            <person name="Weinstock G."/>
            <person name="Rosenthal A."/>
            <person name="Cox E.C."/>
            <person name="Chisholm R.L."/>
            <person name="Gibbs R."/>
            <person name="Loomis W.F."/>
            <person name="Platzer M."/>
            <person name="Kay R.R."/>
            <person name="Williams J."/>
            <person name="Dear P.H."/>
            <person name="Noegel A.A."/>
            <person name="Barrell B."/>
            <person name="Kuspa A."/>
        </authorList>
    </citation>
    <scope>NUCLEOTIDE SEQUENCE [LARGE SCALE GENOMIC DNA]</scope>
    <source>
        <strain evidence="2 3">AX4</strain>
    </source>
</reference>
<comment type="caution">
    <text evidence="2">The sequence shown here is derived from an EMBL/GenBank/DDBJ whole genome shotgun (WGS) entry which is preliminary data.</text>
</comment>
<dbReference type="PANTHER" id="PTHR12320:SF86">
    <property type="entry name" value="PROTEIN PHOSPHATASE 2C-RELATED PROTEIN"/>
    <property type="match status" value="1"/>
</dbReference>
<organism evidence="2 3">
    <name type="scientific">Dictyostelium discoideum</name>
    <name type="common">Social amoeba</name>
    <dbReference type="NCBI Taxonomy" id="44689"/>
    <lineage>
        <taxon>Eukaryota</taxon>
        <taxon>Amoebozoa</taxon>
        <taxon>Evosea</taxon>
        <taxon>Eumycetozoa</taxon>
        <taxon>Dictyostelia</taxon>
        <taxon>Dictyosteliales</taxon>
        <taxon>Dictyosteliaceae</taxon>
        <taxon>Dictyostelium</taxon>
    </lineage>
</organism>
<dbReference type="PROSITE" id="PS51746">
    <property type="entry name" value="PPM_2"/>
    <property type="match status" value="1"/>
</dbReference>
<dbReference type="SMR" id="Q54JD8"/>